<evidence type="ECO:0000256" key="10">
    <source>
        <dbReference type="PIRSR" id="PIRSR035805-2"/>
    </source>
</evidence>
<dbReference type="Proteomes" id="UP000077317">
    <property type="component" value="Chromosome"/>
</dbReference>
<keyword evidence="6 8" id="KW-0418">Kinase</keyword>
<dbReference type="PANTHER" id="PTHR11441">
    <property type="entry name" value="THYMIDINE KINASE"/>
    <property type="match status" value="1"/>
</dbReference>
<dbReference type="InterPro" id="IPR027417">
    <property type="entry name" value="P-loop_NTPase"/>
</dbReference>
<protein>
    <recommendedName>
        <fullName evidence="2 8">Thymidine kinase</fullName>
        <ecNumber evidence="2 8">2.7.1.21</ecNumber>
    </recommendedName>
</protein>
<dbReference type="GO" id="GO:0004797">
    <property type="term" value="F:thymidine kinase activity"/>
    <property type="evidence" value="ECO:0007669"/>
    <property type="project" value="UniProtKB-UniRule"/>
</dbReference>
<dbReference type="NCBIfam" id="NF003299">
    <property type="entry name" value="PRK04296.1-4"/>
    <property type="match status" value="1"/>
</dbReference>
<sequence length="195" mass="22127">MAQLYYKYGTMNSGKTIEILKVAHNYEEQGKPVVIMTSALDTRDGFGFVSSRIGMRRKAMPITADTDIFAYIANLAQPPYCVLIDECQFLSKNNVYDLARVVDELDIPVMAFGLKNDFQNELFEGSKYLLLLADKIEEIKTICQFCSKKATMVLRIENGRPVYDGEQIQIGGSESYIPVCRKHYFHPEIAADIKE</sequence>
<organism evidence="13 14">
    <name type="scientific">Streptococcus pantholopis</name>
    <dbReference type="NCBI Taxonomy" id="1811193"/>
    <lineage>
        <taxon>Bacteria</taxon>
        <taxon>Bacillati</taxon>
        <taxon>Bacillota</taxon>
        <taxon>Bacilli</taxon>
        <taxon>Lactobacillales</taxon>
        <taxon>Streptococcaceae</taxon>
        <taxon>Streptococcus</taxon>
    </lineage>
</organism>
<dbReference type="GO" id="GO:0005524">
    <property type="term" value="F:ATP binding"/>
    <property type="evidence" value="ECO:0007669"/>
    <property type="project" value="UniProtKB-UniRule"/>
</dbReference>
<dbReference type="AlphaFoldDB" id="A0A172Q737"/>
<evidence type="ECO:0000256" key="9">
    <source>
        <dbReference type="PIRSR" id="PIRSR035805-1"/>
    </source>
</evidence>
<feature type="binding site" evidence="8">
    <location>
        <position position="180"/>
    </location>
    <ligand>
        <name>Zn(2+)</name>
        <dbReference type="ChEBI" id="CHEBI:29105"/>
    </ligand>
</feature>
<feature type="active site" description="Proton acceptor" evidence="8 9">
    <location>
        <position position="86"/>
    </location>
</feature>
<comment type="catalytic activity">
    <reaction evidence="8 11">
        <text>thymidine + ATP = dTMP + ADP + H(+)</text>
        <dbReference type="Rhea" id="RHEA:19129"/>
        <dbReference type="ChEBI" id="CHEBI:15378"/>
        <dbReference type="ChEBI" id="CHEBI:17748"/>
        <dbReference type="ChEBI" id="CHEBI:30616"/>
        <dbReference type="ChEBI" id="CHEBI:63528"/>
        <dbReference type="ChEBI" id="CHEBI:456216"/>
        <dbReference type="EC" id="2.7.1.21"/>
    </reaction>
</comment>
<dbReference type="EMBL" id="CP014699">
    <property type="protein sequence ID" value="AND79313.1"/>
    <property type="molecule type" value="Genomic_DNA"/>
</dbReference>
<evidence type="ECO:0000256" key="3">
    <source>
        <dbReference type="ARBA" id="ARBA00022634"/>
    </source>
</evidence>
<dbReference type="HAMAP" id="MF_00124">
    <property type="entry name" value="Thymidine_kinase"/>
    <property type="match status" value="1"/>
</dbReference>
<feature type="binding site" evidence="10">
    <location>
        <begin position="168"/>
        <end position="171"/>
    </location>
    <ligand>
        <name>substrate</name>
    </ligand>
</feature>
<evidence type="ECO:0000256" key="12">
    <source>
        <dbReference type="RuleBase" id="RU004165"/>
    </source>
</evidence>
<dbReference type="InterPro" id="IPR020633">
    <property type="entry name" value="Thymidine_kinase_CS"/>
</dbReference>
<feature type="binding site" evidence="8">
    <location>
        <position position="183"/>
    </location>
    <ligand>
        <name>Zn(2+)</name>
        <dbReference type="ChEBI" id="CHEBI:29105"/>
    </ligand>
</feature>
<dbReference type="SUPFAM" id="SSF57716">
    <property type="entry name" value="Glucocorticoid receptor-like (DNA-binding domain)"/>
    <property type="match status" value="1"/>
</dbReference>
<dbReference type="STRING" id="1811193.A0O21_04350"/>
<feature type="binding site" evidence="8">
    <location>
        <position position="143"/>
    </location>
    <ligand>
        <name>Zn(2+)</name>
        <dbReference type="ChEBI" id="CHEBI:29105"/>
    </ligand>
</feature>
<proteinExistence type="inferred from homology"/>
<dbReference type="KEGG" id="spat:A0O21_04350"/>
<evidence type="ECO:0000256" key="6">
    <source>
        <dbReference type="ARBA" id="ARBA00022777"/>
    </source>
</evidence>
<keyword evidence="7 8" id="KW-0067">ATP-binding</keyword>
<dbReference type="PROSITE" id="PS00603">
    <property type="entry name" value="TK_CELLULAR_TYPE"/>
    <property type="match status" value="1"/>
</dbReference>
<evidence type="ECO:0000313" key="14">
    <source>
        <dbReference type="Proteomes" id="UP000077317"/>
    </source>
</evidence>
<comment type="similarity">
    <text evidence="1 8 12">Belongs to the thymidine kinase family.</text>
</comment>
<reference evidence="13 14" key="1">
    <citation type="journal article" date="2016" name="Int. J. Syst. Evol. Microbiol.">
        <title>Streptococcuspantholopis sp. nov., isolated from faeces of the Tibetan antelope (Pantholops hodgsonii).</title>
        <authorList>
            <person name="Bai X."/>
            <person name="Xiong Y."/>
            <person name="Lu S."/>
            <person name="Jin D."/>
            <person name="Lai X."/>
            <person name="Yang J."/>
            <person name="Niu L."/>
            <person name="Hu S."/>
            <person name="Meng X."/>
            <person name="Pu J."/>
            <person name="Ye C."/>
            <person name="Xu J."/>
        </authorList>
    </citation>
    <scope>NUCLEOTIDE SEQUENCE [LARGE SCALE GENOMIC DNA]</scope>
    <source>
        <strain evidence="13 14">TA 26</strain>
    </source>
</reference>
<evidence type="ECO:0000256" key="2">
    <source>
        <dbReference type="ARBA" id="ARBA00012118"/>
    </source>
</evidence>
<feature type="binding site" evidence="8">
    <location>
        <position position="146"/>
    </location>
    <ligand>
        <name>Zn(2+)</name>
        <dbReference type="ChEBI" id="CHEBI:29105"/>
    </ligand>
</feature>
<dbReference type="PIRSF" id="PIRSF035805">
    <property type="entry name" value="TK_cell"/>
    <property type="match status" value="1"/>
</dbReference>
<evidence type="ECO:0000256" key="1">
    <source>
        <dbReference type="ARBA" id="ARBA00007587"/>
    </source>
</evidence>
<dbReference type="GO" id="GO:0005829">
    <property type="term" value="C:cytosol"/>
    <property type="evidence" value="ECO:0007669"/>
    <property type="project" value="TreeGrafter"/>
</dbReference>
<dbReference type="OrthoDB" id="9781579at2"/>
<keyword evidence="4 8" id="KW-0808">Transferase</keyword>
<dbReference type="NCBIfam" id="NF003300">
    <property type="entry name" value="PRK04296.1-5"/>
    <property type="match status" value="1"/>
</dbReference>
<dbReference type="InterPro" id="IPR001267">
    <property type="entry name" value="Thymidine_kinase"/>
</dbReference>
<dbReference type="Pfam" id="PF00265">
    <property type="entry name" value="TK"/>
    <property type="match status" value="1"/>
</dbReference>
<name>A0A172Q737_9STRE</name>
<comment type="subunit">
    <text evidence="8">Homotetramer.</text>
</comment>
<reference evidence="14" key="2">
    <citation type="submission" date="2016-03" db="EMBL/GenBank/DDBJ databases">
        <title>Streptococcus antelopensis sp. nov., isolated from the feces of the Tibetan antelope (Pantholops hodgsonii) in Hoh Xil National Nature Reserve, Qinghai, China.</title>
        <authorList>
            <person name="Bai X."/>
        </authorList>
    </citation>
    <scope>NUCLEOTIDE SEQUENCE [LARGE SCALE GENOMIC DNA]</scope>
    <source>
        <strain evidence="14">TA 26</strain>
    </source>
</reference>
<dbReference type="Gene3D" id="3.40.50.300">
    <property type="entry name" value="P-loop containing nucleotide triphosphate hydrolases"/>
    <property type="match status" value="1"/>
</dbReference>
<keyword evidence="5 8" id="KW-0547">Nucleotide-binding</keyword>
<dbReference type="RefSeq" id="WP_067061877.1">
    <property type="nucleotide sequence ID" value="NZ_CP014699.1"/>
</dbReference>
<feature type="binding site" evidence="10">
    <location>
        <position position="176"/>
    </location>
    <ligand>
        <name>substrate</name>
    </ligand>
</feature>
<dbReference type="EC" id="2.7.1.21" evidence="2 8"/>
<evidence type="ECO:0000256" key="5">
    <source>
        <dbReference type="ARBA" id="ARBA00022741"/>
    </source>
</evidence>
<dbReference type="PANTHER" id="PTHR11441:SF0">
    <property type="entry name" value="THYMIDINE KINASE, CYTOSOLIC"/>
    <property type="match status" value="1"/>
</dbReference>
<evidence type="ECO:0000313" key="13">
    <source>
        <dbReference type="EMBL" id="AND79313.1"/>
    </source>
</evidence>
<keyword evidence="8" id="KW-0479">Metal-binding</keyword>
<evidence type="ECO:0000256" key="4">
    <source>
        <dbReference type="ARBA" id="ARBA00022679"/>
    </source>
</evidence>
<dbReference type="Gene3D" id="3.30.60.20">
    <property type="match status" value="1"/>
</dbReference>
<keyword evidence="14" id="KW-1185">Reference proteome</keyword>
<evidence type="ECO:0000256" key="8">
    <source>
        <dbReference type="HAMAP-Rule" id="MF_00124"/>
    </source>
</evidence>
<dbReference type="GO" id="GO:0046104">
    <property type="term" value="P:thymidine metabolic process"/>
    <property type="evidence" value="ECO:0007669"/>
    <property type="project" value="TreeGrafter"/>
</dbReference>
<comment type="subcellular location">
    <subcellularLocation>
        <location evidence="8">Cytoplasm</location>
    </subcellularLocation>
</comment>
<evidence type="ECO:0000256" key="11">
    <source>
        <dbReference type="RuleBase" id="RU000544"/>
    </source>
</evidence>
<dbReference type="GO" id="GO:0008270">
    <property type="term" value="F:zinc ion binding"/>
    <property type="evidence" value="ECO:0007669"/>
    <property type="project" value="UniProtKB-UniRule"/>
</dbReference>
<keyword evidence="8" id="KW-0862">Zinc</keyword>
<feature type="binding site" evidence="8">
    <location>
        <begin position="9"/>
        <end position="16"/>
    </location>
    <ligand>
        <name>ATP</name>
        <dbReference type="ChEBI" id="CHEBI:30616"/>
    </ligand>
</feature>
<accession>A0A172Q737</accession>
<keyword evidence="8" id="KW-0963">Cytoplasm</keyword>
<evidence type="ECO:0000256" key="7">
    <source>
        <dbReference type="ARBA" id="ARBA00022840"/>
    </source>
</evidence>
<gene>
    <name evidence="8" type="primary">tdk</name>
    <name evidence="13" type="ORF">A0O21_04350</name>
</gene>
<keyword evidence="3 8" id="KW-0237">DNA synthesis</keyword>
<feature type="binding site" evidence="8">
    <location>
        <begin position="85"/>
        <end position="88"/>
    </location>
    <ligand>
        <name>ATP</name>
        <dbReference type="ChEBI" id="CHEBI:30616"/>
    </ligand>
</feature>
<dbReference type="GO" id="GO:0071897">
    <property type="term" value="P:DNA biosynthetic process"/>
    <property type="evidence" value="ECO:0007669"/>
    <property type="project" value="UniProtKB-KW"/>
</dbReference>
<dbReference type="SUPFAM" id="SSF52540">
    <property type="entry name" value="P-loop containing nucleoside triphosphate hydrolases"/>
    <property type="match status" value="1"/>
</dbReference>